<name>A0A942TP38_9BACI</name>
<dbReference type="AlphaFoldDB" id="A0A942TP38"/>
<feature type="transmembrane region" description="Helical" evidence="1">
    <location>
        <begin position="151"/>
        <end position="172"/>
    </location>
</feature>
<keyword evidence="3" id="KW-1185">Reference proteome</keyword>
<feature type="transmembrane region" description="Helical" evidence="1">
    <location>
        <begin position="57"/>
        <end position="78"/>
    </location>
</feature>
<evidence type="ECO:0000256" key="1">
    <source>
        <dbReference type="SAM" id="Phobius"/>
    </source>
</evidence>
<organism evidence="2 3">
    <name type="scientific">Lederbergia citrisecunda</name>
    <dbReference type="NCBI Taxonomy" id="2833583"/>
    <lineage>
        <taxon>Bacteria</taxon>
        <taxon>Bacillati</taxon>
        <taxon>Bacillota</taxon>
        <taxon>Bacilli</taxon>
        <taxon>Bacillales</taxon>
        <taxon>Bacillaceae</taxon>
        <taxon>Lederbergia</taxon>
    </lineage>
</organism>
<dbReference type="Proteomes" id="UP000682713">
    <property type="component" value="Unassembled WGS sequence"/>
</dbReference>
<feature type="transmembrane region" description="Helical" evidence="1">
    <location>
        <begin position="315"/>
        <end position="333"/>
    </location>
</feature>
<feature type="transmembrane region" description="Helical" evidence="1">
    <location>
        <begin position="238"/>
        <end position="253"/>
    </location>
</feature>
<keyword evidence="1" id="KW-1133">Transmembrane helix</keyword>
<comment type="caution">
    <text evidence="2">The sequence shown here is derived from an EMBL/GenBank/DDBJ whole genome shotgun (WGS) entry which is preliminary data.</text>
</comment>
<feature type="transmembrane region" description="Helical" evidence="1">
    <location>
        <begin position="216"/>
        <end position="232"/>
    </location>
</feature>
<evidence type="ECO:0000313" key="2">
    <source>
        <dbReference type="EMBL" id="MBS4200277.1"/>
    </source>
</evidence>
<feature type="transmembrane region" description="Helical" evidence="1">
    <location>
        <begin position="376"/>
        <end position="395"/>
    </location>
</feature>
<feature type="transmembrane region" description="Helical" evidence="1">
    <location>
        <begin position="117"/>
        <end position="139"/>
    </location>
</feature>
<feature type="transmembrane region" description="Helical" evidence="1">
    <location>
        <begin position="345"/>
        <end position="364"/>
    </location>
</feature>
<dbReference type="EMBL" id="JAGYPJ010000001">
    <property type="protein sequence ID" value="MBS4200277.1"/>
    <property type="molecule type" value="Genomic_DNA"/>
</dbReference>
<accession>A0A942TP38</accession>
<sequence length="442" mass="50718">MDNPAIRSRFSFANFLFIVVVIFSYVALWSSTVFSRYRNAELYSTFQVSFEEVVSNTNVLATQISLIVVFAGIYLIIITNLKSIFNNKRNIFYVVMITLIPYLLLKSDDPLSYLTSLSNGSVQLGPYTVVGIALFFYAYNPRNWHSIEKAIRILTILSILTAFYGLAQYYAFFSQLGMTSRVVALKWLWTSTICLQFTLIYWLYWGSKKTKKKKSAFMTVTLLILFQYLLALLTEMRLVLVITTIGILLYLYKTGKIKRVFMVGITLIAIAAWLVVYLLSKSGFLLPPTNLINNAINGFLIRFSADTRSADLKEFIDFVIGDFFSFFPVGYGYSQSVDFIVDSGILNTLFMTGPIMLLMAYMLLIRPALHLRKFKLSPEEAWIWVIAVMWILRFFTSSTMVFNTEFLIFIIVAGRSAWILDDKIKRDKYNKINAVQSEQTAT</sequence>
<feature type="transmembrane region" description="Helical" evidence="1">
    <location>
        <begin position="12"/>
        <end position="37"/>
    </location>
</feature>
<keyword evidence="1" id="KW-0812">Transmembrane</keyword>
<reference evidence="2 3" key="1">
    <citation type="submission" date="2021-05" db="EMBL/GenBank/DDBJ databases">
        <title>Novel Bacillus species.</title>
        <authorList>
            <person name="Liu G."/>
        </authorList>
    </citation>
    <scope>NUCLEOTIDE SEQUENCE [LARGE SCALE GENOMIC DNA]</scope>
    <source>
        <strain evidence="2 3">FJAT-49732</strain>
    </source>
</reference>
<feature type="transmembrane region" description="Helical" evidence="1">
    <location>
        <begin position="184"/>
        <end position="204"/>
    </location>
</feature>
<protein>
    <submittedName>
        <fullName evidence="2">Uncharacterized protein</fullName>
    </submittedName>
</protein>
<keyword evidence="1" id="KW-0472">Membrane</keyword>
<gene>
    <name evidence="2" type="ORF">KHA93_11610</name>
</gene>
<dbReference type="RefSeq" id="WP_213110873.1">
    <property type="nucleotide sequence ID" value="NZ_JAGYPJ010000001.1"/>
</dbReference>
<proteinExistence type="predicted"/>
<feature type="transmembrane region" description="Helical" evidence="1">
    <location>
        <begin position="90"/>
        <end position="105"/>
    </location>
</feature>
<evidence type="ECO:0000313" key="3">
    <source>
        <dbReference type="Proteomes" id="UP000682713"/>
    </source>
</evidence>
<feature type="transmembrane region" description="Helical" evidence="1">
    <location>
        <begin position="260"/>
        <end position="279"/>
    </location>
</feature>